<evidence type="ECO:0000256" key="5">
    <source>
        <dbReference type="ARBA" id="ARBA00023136"/>
    </source>
</evidence>
<keyword evidence="4 8" id="KW-1133">Transmembrane helix</keyword>
<evidence type="ECO:0000256" key="7">
    <source>
        <dbReference type="ARBA" id="ARBA00023180"/>
    </source>
</evidence>
<keyword evidence="3" id="KW-0732">Signal</keyword>
<dbReference type="AlphaFoldDB" id="A0A371GNY3"/>
<name>A0A371GNY3_MUCPR</name>
<reference evidence="9" key="1">
    <citation type="submission" date="2018-05" db="EMBL/GenBank/DDBJ databases">
        <title>Draft genome of Mucuna pruriens seed.</title>
        <authorList>
            <person name="Nnadi N.E."/>
            <person name="Vos R."/>
            <person name="Hasami M.H."/>
            <person name="Devisetty U.K."/>
            <person name="Aguiy J.C."/>
        </authorList>
    </citation>
    <scope>NUCLEOTIDE SEQUENCE [LARGE SCALE GENOMIC DNA]</scope>
    <source>
        <strain evidence="9">JCA_2017</strain>
    </source>
</reference>
<dbReference type="GO" id="GO:0016020">
    <property type="term" value="C:membrane"/>
    <property type="evidence" value="ECO:0007669"/>
    <property type="project" value="UniProtKB-SubCell"/>
</dbReference>
<keyword evidence="2 8" id="KW-0812">Transmembrane</keyword>
<evidence type="ECO:0000256" key="4">
    <source>
        <dbReference type="ARBA" id="ARBA00022989"/>
    </source>
</evidence>
<evidence type="ECO:0000256" key="1">
    <source>
        <dbReference type="ARBA" id="ARBA00004479"/>
    </source>
</evidence>
<accession>A0A371GNY3</accession>
<keyword evidence="7" id="KW-0325">Glycoprotein</keyword>
<evidence type="ECO:0000313" key="10">
    <source>
        <dbReference type="Proteomes" id="UP000257109"/>
    </source>
</evidence>
<dbReference type="InterPro" id="IPR032675">
    <property type="entry name" value="LRR_dom_sf"/>
</dbReference>
<proteinExistence type="predicted"/>
<dbReference type="InterPro" id="IPR001611">
    <property type="entry name" value="Leu-rich_rpt"/>
</dbReference>
<evidence type="ECO:0000313" key="9">
    <source>
        <dbReference type="EMBL" id="RDX92063.1"/>
    </source>
</evidence>
<keyword evidence="6 9" id="KW-0675">Receptor</keyword>
<dbReference type="Pfam" id="PF00560">
    <property type="entry name" value="LRR_1"/>
    <property type="match status" value="2"/>
</dbReference>
<feature type="non-terminal residue" evidence="9">
    <location>
        <position position="1"/>
    </location>
</feature>
<sequence length="116" mass="12887">MRSLESIDISRNQLSGEIPPSISNLSFLNKLDMSYNHLKGEIPTGTQIQSFEASNFVGNNLCGPPLPINCSSNQQIPHIDGDGTKNDGHGVNWFFVSMAFGFIVGFWRKRVRGEMK</sequence>
<dbReference type="InterPro" id="IPR046956">
    <property type="entry name" value="RLP23-like"/>
</dbReference>
<comment type="caution">
    <text evidence="9">The sequence shown here is derived from an EMBL/GenBank/DDBJ whole genome shotgun (WGS) entry which is preliminary data.</text>
</comment>
<keyword evidence="10" id="KW-1185">Reference proteome</keyword>
<dbReference type="EMBL" id="QJKJ01004958">
    <property type="protein sequence ID" value="RDX92063.1"/>
    <property type="molecule type" value="Genomic_DNA"/>
</dbReference>
<evidence type="ECO:0000256" key="2">
    <source>
        <dbReference type="ARBA" id="ARBA00022692"/>
    </source>
</evidence>
<evidence type="ECO:0000256" key="3">
    <source>
        <dbReference type="ARBA" id="ARBA00022729"/>
    </source>
</evidence>
<evidence type="ECO:0000256" key="6">
    <source>
        <dbReference type="ARBA" id="ARBA00023170"/>
    </source>
</evidence>
<feature type="transmembrane region" description="Helical" evidence="8">
    <location>
        <begin position="90"/>
        <end position="107"/>
    </location>
</feature>
<dbReference type="PANTHER" id="PTHR48063">
    <property type="entry name" value="LRR RECEPTOR-LIKE KINASE"/>
    <property type="match status" value="1"/>
</dbReference>
<organism evidence="9 10">
    <name type="scientific">Mucuna pruriens</name>
    <name type="common">Velvet bean</name>
    <name type="synonym">Dolichos pruriens</name>
    <dbReference type="NCBI Taxonomy" id="157652"/>
    <lineage>
        <taxon>Eukaryota</taxon>
        <taxon>Viridiplantae</taxon>
        <taxon>Streptophyta</taxon>
        <taxon>Embryophyta</taxon>
        <taxon>Tracheophyta</taxon>
        <taxon>Spermatophyta</taxon>
        <taxon>Magnoliopsida</taxon>
        <taxon>eudicotyledons</taxon>
        <taxon>Gunneridae</taxon>
        <taxon>Pentapetalae</taxon>
        <taxon>rosids</taxon>
        <taxon>fabids</taxon>
        <taxon>Fabales</taxon>
        <taxon>Fabaceae</taxon>
        <taxon>Papilionoideae</taxon>
        <taxon>50 kb inversion clade</taxon>
        <taxon>NPAAA clade</taxon>
        <taxon>indigoferoid/millettioid clade</taxon>
        <taxon>Phaseoleae</taxon>
        <taxon>Mucuna</taxon>
    </lineage>
</organism>
<evidence type="ECO:0000256" key="8">
    <source>
        <dbReference type="SAM" id="Phobius"/>
    </source>
</evidence>
<keyword evidence="5 8" id="KW-0472">Membrane</keyword>
<dbReference type="STRING" id="157652.A0A371GNY3"/>
<gene>
    <name evidence="9" type="primary">PSKR</name>
    <name evidence="9" type="ORF">CR513_25864</name>
</gene>
<dbReference type="OrthoDB" id="1433096at2759"/>
<comment type="subcellular location">
    <subcellularLocation>
        <location evidence="1">Membrane</location>
        <topology evidence="1">Single-pass type I membrane protein</topology>
    </subcellularLocation>
</comment>
<dbReference type="PANTHER" id="PTHR48063:SF63">
    <property type="entry name" value="LEUCINE-RICH RECEPTOR-LIKE KINASE FAMILY PROTEIN"/>
    <property type="match status" value="1"/>
</dbReference>
<dbReference type="SUPFAM" id="SSF52058">
    <property type="entry name" value="L domain-like"/>
    <property type="match status" value="1"/>
</dbReference>
<dbReference type="Gene3D" id="3.80.10.10">
    <property type="entry name" value="Ribonuclease Inhibitor"/>
    <property type="match status" value="1"/>
</dbReference>
<dbReference type="Proteomes" id="UP000257109">
    <property type="component" value="Unassembled WGS sequence"/>
</dbReference>
<dbReference type="PRINTS" id="PR00019">
    <property type="entry name" value="LEURICHRPT"/>
</dbReference>
<protein>
    <submittedName>
        <fullName evidence="9">Phytosulfokine receptor 1</fullName>
    </submittedName>
</protein>